<feature type="domain" description="OmpA-like" evidence="4">
    <location>
        <begin position="177"/>
        <end position="301"/>
    </location>
</feature>
<name>A0A0A6RSL7_9GAMM</name>
<dbReference type="PROSITE" id="PS50293">
    <property type="entry name" value="TPR_REGION"/>
    <property type="match status" value="1"/>
</dbReference>
<keyword evidence="1" id="KW-0802">TPR repeat</keyword>
<gene>
    <name evidence="5" type="ORF">PN36_07815</name>
</gene>
<sequence length="310" mass="35006">MSNHRFLLGSLLILSQTVMANCDSATDLLFYAYHLHGQGGDVAQQKLLFNKSLQLCPNRPQVHKILASILKKQGKYSQAVYHYKQALKLRPDFAEAYHGLGEAYYKQKRFPLSLEAHLHACQTIKDSKAQVIALLKNKRYAFTKKDEIIDQESLLVLYAPARLSALNKMLSECGLGDVVSPVHTFVSLFFDTNKTTLRAGTKRQLDEIAAALPQSPAIIHIHGHADKKAFFSVSRAESDRRNWQLSHDRAIAVATALAQRGFSKERFTIQYHSYKQPFRQGSSIAALTSNRRIEIEVKVPVAKKPLEEYQ</sequence>
<evidence type="ECO:0000256" key="1">
    <source>
        <dbReference type="PROSITE-ProRule" id="PRU00339"/>
    </source>
</evidence>
<feature type="repeat" description="TPR" evidence="1">
    <location>
        <begin position="60"/>
        <end position="93"/>
    </location>
</feature>
<dbReference type="PANTHER" id="PTHR30329">
    <property type="entry name" value="STATOR ELEMENT OF FLAGELLAR MOTOR COMPLEX"/>
    <property type="match status" value="1"/>
</dbReference>
<evidence type="ECO:0000313" key="6">
    <source>
        <dbReference type="Proteomes" id="UP000030428"/>
    </source>
</evidence>
<evidence type="ECO:0000256" key="2">
    <source>
        <dbReference type="PROSITE-ProRule" id="PRU00473"/>
    </source>
</evidence>
<dbReference type="SUPFAM" id="SSF48452">
    <property type="entry name" value="TPR-like"/>
    <property type="match status" value="1"/>
</dbReference>
<evidence type="ECO:0000256" key="3">
    <source>
        <dbReference type="SAM" id="SignalP"/>
    </source>
</evidence>
<dbReference type="InterPro" id="IPR036737">
    <property type="entry name" value="OmpA-like_sf"/>
</dbReference>
<dbReference type="PROSITE" id="PS50005">
    <property type="entry name" value="TPR"/>
    <property type="match status" value="1"/>
</dbReference>
<dbReference type="SMART" id="SM00028">
    <property type="entry name" value="TPR"/>
    <property type="match status" value="2"/>
</dbReference>
<dbReference type="CDD" id="cd07185">
    <property type="entry name" value="OmpA_C-like"/>
    <property type="match status" value="1"/>
</dbReference>
<evidence type="ECO:0000259" key="4">
    <source>
        <dbReference type="PROSITE" id="PS51123"/>
    </source>
</evidence>
<accession>A0A0A6RSL7</accession>
<dbReference type="EMBL" id="JSZA02000022">
    <property type="protein sequence ID" value="KHD06861.1"/>
    <property type="molecule type" value="Genomic_DNA"/>
</dbReference>
<protein>
    <recommendedName>
        <fullName evidence="4">OmpA-like domain-containing protein</fullName>
    </recommendedName>
</protein>
<feature type="signal peptide" evidence="3">
    <location>
        <begin position="1"/>
        <end position="20"/>
    </location>
</feature>
<dbReference type="Proteomes" id="UP000030428">
    <property type="component" value="Unassembled WGS sequence"/>
</dbReference>
<keyword evidence="3" id="KW-0732">Signal</keyword>
<keyword evidence="6" id="KW-1185">Reference proteome</keyword>
<feature type="chain" id="PRO_5002021744" description="OmpA-like domain-containing protein" evidence="3">
    <location>
        <begin position="21"/>
        <end position="310"/>
    </location>
</feature>
<dbReference type="Gene3D" id="3.30.1330.60">
    <property type="entry name" value="OmpA-like domain"/>
    <property type="match status" value="1"/>
</dbReference>
<dbReference type="InterPro" id="IPR011990">
    <property type="entry name" value="TPR-like_helical_dom_sf"/>
</dbReference>
<dbReference type="Pfam" id="PF13414">
    <property type="entry name" value="TPR_11"/>
    <property type="match status" value="1"/>
</dbReference>
<dbReference type="InterPro" id="IPR050330">
    <property type="entry name" value="Bact_OuterMem_StrucFunc"/>
</dbReference>
<comment type="caution">
    <text evidence="5">The sequence shown here is derived from an EMBL/GenBank/DDBJ whole genome shotgun (WGS) entry which is preliminary data.</text>
</comment>
<dbReference type="InterPro" id="IPR006665">
    <property type="entry name" value="OmpA-like"/>
</dbReference>
<dbReference type="AlphaFoldDB" id="A0A0A6RSL7"/>
<dbReference type="PROSITE" id="PS51123">
    <property type="entry name" value="OMPA_2"/>
    <property type="match status" value="1"/>
</dbReference>
<organism evidence="5 6">
    <name type="scientific">Candidatus Thiomargarita nelsonii</name>
    <dbReference type="NCBI Taxonomy" id="1003181"/>
    <lineage>
        <taxon>Bacteria</taxon>
        <taxon>Pseudomonadati</taxon>
        <taxon>Pseudomonadota</taxon>
        <taxon>Gammaproteobacteria</taxon>
        <taxon>Thiotrichales</taxon>
        <taxon>Thiotrichaceae</taxon>
        <taxon>Thiomargarita</taxon>
    </lineage>
</organism>
<reference evidence="5 6" key="1">
    <citation type="journal article" date="2016" name="Front. Microbiol.">
        <title>Single-Cell (Meta-)Genomics of a Dimorphic Candidatus Thiomargarita nelsonii Reveals Genomic Plasticity.</title>
        <authorList>
            <person name="Flood B.E."/>
            <person name="Fliss P."/>
            <person name="Jones D.S."/>
            <person name="Dick G.J."/>
            <person name="Jain S."/>
            <person name="Kaster A.K."/>
            <person name="Winkel M."/>
            <person name="Mussmann M."/>
            <person name="Bailey J."/>
        </authorList>
    </citation>
    <scope>NUCLEOTIDE SEQUENCE [LARGE SCALE GENOMIC DNA]</scope>
    <source>
        <strain evidence="5">Hydrate Ridge</strain>
    </source>
</reference>
<dbReference type="GO" id="GO:0016020">
    <property type="term" value="C:membrane"/>
    <property type="evidence" value="ECO:0007669"/>
    <property type="project" value="UniProtKB-UniRule"/>
</dbReference>
<dbReference type="Gene3D" id="1.25.40.10">
    <property type="entry name" value="Tetratricopeptide repeat domain"/>
    <property type="match status" value="1"/>
</dbReference>
<dbReference type="SUPFAM" id="SSF103088">
    <property type="entry name" value="OmpA-like"/>
    <property type="match status" value="1"/>
</dbReference>
<keyword evidence="2" id="KW-0472">Membrane</keyword>
<evidence type="ECO:0000313" key="5">
    <source>
        <dbReference type="EMBL" id="KHD06861.1"/>
    </source>
</evidence>
<dbReference type="PANTHER" id="PTHR30329:SF21">
    <property type="entry name" value="LIPOPROTEIN YIAD-RELATED"/>
    <property type="match status" value="1"/>
</dbReference>
<dbReference type="InterPro" id="IPR019734">
    <property type="entry name" value="TPR_rpt"/>
</dbReference>
<proteinExistence type="predicted"/>
<dbReference type="Pfam" id="PF00691">
    <property type="entry name" value="OmpA"/>
    <property type="match status" value="1"/>
</dbReference>